<dbReference type="SMART" id="SM00448">
    <property type="entry name" value="REC"/>
    <property type="match status" value="1"/>
</dbReference>
<dbReference type="Pfam" id="PF00072">
    <property type="entry name" value="Response_reg"/>
    <property type="match status" value="1"/>
</dbReference>
<dbReference type="Gene3D" id="3.40.50.2300">
    <property type="match status" value="1"/>
</dbReference>
<feature type="domain" description="Response regulatory" evidence="2">
    <location>
        <begin position="6"/>
        <end position="127"/>
    </location>
</feature>
<dbReference type="InterPro" id="IPR001789">
    <property type="entry name" value="Sig_transdc_resp-reg_receiver"/>
</dbReference>
<proteinExistence type="predicted"/>
<dbReference type="InterPro" id="IPR011006">
    <property type="entry name" value="CheY-like_superfamily"/>
</dbReference>
<reference evidence="3 4" key="1">
    <citation type="submission" date="2019-03" db="EMBL/GenBank/DDBJ databases">
        <title>Dyadobacter AR-3-6 sp. nov., isolated from arctic soil.</title>
        <authorList>
            <person name="Chaudhary D.K."/>
        </authorList>
    </citation>
    <scope>NUCLEOTIDE SEQUENCE [LARGE SCALE GENOMIC DNA]</scope>
    <source>
        <strain evidence="3 4">AR-3-6</strain>
    </source>
</reference>
<dbReference type="RefSeq" id="WP_131961607.1">
    <property type="nucleotide sequence ID" value="NZ_SMFL01000015.1"/>
</dbReference>
<dbReference type="EMBL" id="SMFL01000015">
    <property type="protein sequence ID" value="TDE10485.1"/>
    <property type="molecule type" value="Genomic_DNA"/>
</dbReference>
<dbReference type="SUPFAM" id="SSF52172">
    <property type="entry name" value="CheY-like"/>
    <property type="match status" value="1"/>
</dbReference>
<dbReference type="PANTHER" id="PTHR44520">
    <property type="entry name" value="RESPONSE REGULATOR RCP1-RELATED"/>
    <property type="match status" value="1"/>
</dbReference>
<name>A0A4R5DIA3_9BACT</name>
<evidence type="ECO:0000313" key="3">
    <source>
        <dbReference type="EMBL" id="TDE10485.1"/>
    </source>
</evidence>
<keyword evidence="4" id="KW-1185">Reference proteome</keyword>
<dbReference type="PROSITE" id="PS50110">
    <property type="entry name" value="RESPONSE_REGULATORY"/>
    <property type="match status" value="1"/>
</dbReference>
<dbReference type="InterPro" id="IPR052893">
    <property type="entry name" value="TCS_response_regulator"/>
</dbReference>
<sequence>MEKPKTIYLADDDADDRFLIKEAMTQVNPDVNFVEAENGAELLDQIEDPEIPDPSLIMLDMNMPVMNGLETIEAIRINPELDEVPAVMISTSNDPVLAGRAIKSGINKYFIKPNTFKGLIEIVQKVIQKFLS</sequence>
<dbReference type="PANTHER" id="PTHR44520:SF2">
    <property type="entry name" value="RESPONSE REGULATOR RCP1"/>
    <property type="match status" value="1"/>
</dbReference>
<dbReference type="AlphaFoldDB" id="A0A4R5DIA3"/>
<dbReference type="OrthoDB" id="671006at2"/>
<evidence type="ECO:0000256" key="1">
    <source>
        <dbReference type="PROSITE-ProRule" id="PRU00169"/>
    </source>
</evidence>
<dbReference type="GO" id="GO:0000160">
    <property type="term" value="P:phosphorelay signal transduction system"/>
    <property type="evidence" value="ECO:0007669"/>
    <property type="project" value="InterPro"/>
</dbReference>
<protein>
    <submittedName>
        <fullName evidence="3">Response regulator</fullName>
    </submittedName>
</protein>
<evidence type="ECO:0000259" key="2">
    <source>
        <dbReference type="PROSITE" id="PS50110"/>
    </source>
</evidence>
<feature type="modified residue" description="4-aspartylphosphate" evidence="1">
    <location>
        <position position="60"/>
    </location>
</feature>
<keyword evidence="1" id="KW-0597">Phosphoprotein</keyword>
<gene>
    <name evidence="3" type="ORF">E0F88_27775</name>
</gene>
<accession>A0A4R5DIA3</accession>
<organism evidence="3 4">
    <name type="scientific">Dyadobacter psychrotolerans</name>
    <dbReference type="NCBI Taxonomy" id="2541721"/>
    <lineage>
        <taxon>Bacteria</taxon>
        <taxon>Pseudomonadati</taxon>
        <taxon>Bacteroidota</taxon>
        <taxon>Cytophagia</taxon>
        <taxon>Cytophagales</taxon>
        <taxon>Spirosomataceae</taxon>
        <taxon>Dyadobacter</taxon>
    </lineage>
</organism>
<comment type="caution">
    <text evidence="3">The sequence shown here is derived from an EMBL/GenBank/DDBJ whole genome shotgun (WGS) entry which is preliminary data.</text>
</comment>
<dbReference type="Proteomes" id="UP000294850">
    <property type="component" value="Unassembled WGS sequence"/>
</dbReference>
<evidence type="ECO:0000313" key="4">
    <source>
        <dbReference type="Proteomes" id="UP000294850"/>
    </source>
</evidence>